<organism evidence="1 2">
    <name type="scientific">Candidatus Woesebacteria bacterium RIFCSPHIGHO2_01_FULL_38_26b</name>
    <dbReference type="NCBI Taxonomy" id="1802491"/>
    <lineage>
        <taxon>Bacteria</taxon>
        <taxon>Candidatus Woeseibacteriota</taxon>
    </lineage>
</organism>
<dbReference type="AlphaFoldDB" id="A0A1F7XYD8"/>
<accession>A0A1F7XYD8</accession>
<comment type="caution">
    <text evidence="1">The sequence shown here is derived from an EMBL/GenBank/DDBJ whole genome shotgun (WGS) entry which is preliminary data.</text>
</comment>
<proteinExistence type="predicted"/>
<sequence length="105" mass="11876">MDQIMSVHDAWRFLENHPIFRDKDGISRFKSCLDIDVVEINPLTGEIDEDPRLNTGIQVWLECGAWESDLGFGVPSHDIDLDCGAPTFEEALIELAKLVKTKYGK</sequence>
<evidence type="ECO:0000313" key="2">
    <source>
        <dbReference type="Proteomes" id="UP000176741"/>
    </source>
</evidence>
<dbReference type="EMBL" id="MGGD01000058">
    <property type="protein sequence ID" value="OGM19739.1"/>
    <property type="molecule type" value="Genomic_DNA"/>
</dbReference>
<gene>
    <name evidence="1" type="ORF">A2771_04005</name>
</gene>
<protein>
    <submittedName>
        <fullName evidence="1">Uncharacterized protein</fullName>
    </submittedName>
</protein>
<evidence type="ECO:0000313" key="1">
    <source>
        <dbReference type="EMBL" id="OGM19739.1"/>
    </source>
</evidence>
<reference evidence="1 2" key="1">
    <citation type="journal article" date="2016" name="Nat. Commun.">
        <title>Thousands of microbial genomes shed light on interconnected biogeochemical processes in an aquifer system.</title>
        <authorList>
            <person name="Anantharaman K."/>
            <person name="Brown C.T."/>
            <person name="Hug L.A."/>
            <person name="Sharon I."/>
            <person name="Castelle C.J."/>
            <person name="Probst A.J."/>
            <person name="Thomas B.C."/>
            <person name="Singh A."/>
            <person name="Wilkins M.J."/>
            <person name="Karaoz U."/>
            <person name="Brodie E.L."/>
            <person name="Williams K.H."/>
            <person name="Hubbard S.S."/>
            <person name="Banfield J.F."/>
        </authorList>
    </citation>
    <scope>NUCLEOTIDE SEQUENCE [LARGE SCALE GENOMIC DNA]</scope>
</reference>
<name>A0A1F7XYD8_9BACT</name>
<dbReference type="Proteomes" id="UP000176741">
    <property type="component" value="Unassembled WGS sequence"/>
</dbReference>